<dbReference type="Proteomes" id="UP001329825">
    <property type="component" value="Chromosome 5"/>
</dbReference>
<protein>
    <submittedName>
        <fullName evidence="2">Uncharacterized protein</fullName>
    </submittedName>
</protein>
<evidence type="ECO:0000313" key="2">
    <source>
        <dbReference type="EMBL" id="WRT66989.1"/>
    </source>
</evidence>
<keyword evidence="3" id="KW-1185">Reference proteome</keyword>
<reference evidence="2 3" key="1">
    <citation type="submission" date="2024-01" db="EMBL/GenBank/DDBJ databases">
        <title>Comparative genomics of Cryptococcus and Kwoniella reveals pathogenesis evolution and contrasting modes of karyotype evolution via chromosome fusion or intercentromeric recombination.</title>
        <authorList>
            <person name="Coelho M.A."/>
            <person name="David-Palma M."/>
            <person name="Shea T."/>
            <person name="Bowers K."/>
            <person name="McGinley-Smith S."/>
            <person name="Mohammad A.W."/>
            <person name="Gnirke A."/>
            <person name="Yurkov A.M."/>
            <person name="Nowrousian M."/>
            <person name="Sun S."/>
            <person name="Cuomo C.A."/>
            <person name="Heitman J."/>
        </authorList>
    </citation>
    <scope>NUCLEOTIDE SEQUENCE [LARGE SCALE GENOMIC DNA]</scope>
    <source>
        <strain evidence="2">CBS 11374</strain>
    </source>
</reference>
<gene>
    <name evidence="2" type="ORF">IL334_003955</name>
</gene>
<proteinExistence type="predicted"/>
<accession>A0ABZ1D0C1</accession>
<feature type="compositionally biased region" description="Low complexity" evidence="1">
    <location>
        <begin position="32"/>
        <end position="48"/>
    </location>
</feature>
<evidence type="ECO:0000256" key="1">
    <source>
        <dbReference type="SAM" id="MobiDB-lite"/>
    </source>
</evidence>
<organism evidence="2 3">
    <name type="scientific">Kwoniella shivajii</name>
    <dbReference type="NCBI Taxonomy" id="564305"/>
    <lineage>
        <taxon>Eukaryota</taxon>
        <taxon>Fungi</taxon>
        <taxon>Dikarya</taxon>
        <taxon>Basidiomycota</taxon>
        <taxon>Agaricomycotina</taxon>
        <taxon>Tremellomycetes</taxon>
        <taxon>Tremellales</taxon>
        <taxon>Cryptococcaceae</taxon>
        <taxon>Kwoniella</taxon>
    </lineage>
</organism>
<dbReference type="EMBL" id="CP141885">
    <property type="protein sequence ID" value="WRT66989.1"/>
    <property type="molecule type" value="Genomic_DNA"/>
</dbReference>
<feature type="compositionally biased region" description="Polar residues" evidence="1">
    <location>
        <begin position="13"/>
        <end position="31"/>
    </location>
</feature>
<feature type="region of interest" description="Disordered" evidence="1">
    <location>
        <begin position="118"/>
        <end position="140"/>
    </location>
</feature>
<evidence type="ECO:0000313" key="3">
    <source>
        <dbReference type="Proteomes" id="UP001329825"/>
    </source>
</evidence>
<sequence length="140" mass="14621">MNQLSDLELVAQAMSTTPSQSHSPQNQTNGHSNSVSESTNNPSESTSTAAPDLSSLNLDPASVASLSSLLSLSDAELENLDDTQIEEIMKQLEAADGVADDLEGKLDKLLQTLGGVEEEIVHDKGAGEPGSEEGSGEKKQ</sequence>
<dbReference type="RefSeq" id="XP_062791729.1">
    <property type="nucleotide sequence ID" value="XM_062935678.1"/>
</dbReference>
<dbReference type="GeneID" id="87956086"/>
<name>A0ABZ1D0C1_9TREE</name>
<feature type="region of interest" description="Disordered" evidence="1">
    <location>
        <begin position="1"/>
        <end position="57"/>
    </location>
</feature>